<evidence type="ECO:0000259" key="4">
    <source>
        <dbReference type="Pfam" id="PF22725"/>
    </source>
</evidence>
<dbReference type="RefSeq" id="WP_386249861.1">
    <property type="nucleotide sequence ID" value="NZ_JBHTRV010000009.1"/>
</dbReference>
<name>A0ABW6IUP6_STRWE</name>
<evidence type="ECO:0000256" key="2">
    <source>
        <dbReference type="ARBA" id="ARBA00023002"/>
    </source>
</evidence>
<keyword evidence="6" id="KW-1185">Reference proteome</keyword>
<dbReference type="SUPFAM" id="SSF55347">
    <property type="entry name" value="Glyceraldehyde-3-phosphate dehydrogenase-like, C-terminal domain"/>
    <property type="match status" value="1"/>
</dbReference>
<dbReference type="PANTHER" id="PTHR43708:SF5">
    <property type="entry name" value="CONSERVED EXPRESSED OXIDOREDUCTASE (EUROFUNG)-RELATED"/>
    <property type="match status" value="1"/>
</dbReference>
<evidence type="ECO:0000256" key="1">
    <source>
        <dbReference type="ARBA" id="ARBA00010928"/>
    </source>
</evidence>
<sequence length="363" mass="38138">MSLRVAVVGLGWAARTIWLPRLAAHPGMTVTTVVDPSPAARAAFADDAASVRVLSDPGELSPDLVDLAIVAVPNHAHSSVAGALLRRGIPVFLEKPVCLSRAEADELALAEQEGGAVLIAGSAARCRADILALRRLVTSVGDVRHLRLTWVRANGVPGTDWFTRHDEAGGGVLLDLGWHLLDTALFLLGPVEFDQVVGATTHDFVNRRASRAAWREEASEPAGTESAEVEDTARAFLVTDSGVSVSLLTSWASHAAHDSTTVEVHGSAGTAVLGCTFGFSPNRLGGSSLTFTQDGRTAPVPLDEEPVGAEYDRQIDALAGLLADPAQRGRAVAAARRTIDVIERIYESAARAAGSHKPEEVPA</sequence>
<dbReference type="InterPro" id="IPR055170">
    <property type="entry name" value="GFO_IDH_MocA-like_dom"/>
</dbReference>
<dbReference type="SUPFAM" id="SSF51735">
    <property type="entry name" value="NAD(P)-binding Rossmann-fold domains"/>
    <property type="match status" value="1"/>
</dbReference>
<feature type="domain" description="GFO/IDH/MocA-like oxidoreductase" evidence="4">
    <location>
        <begin position="133"/>
        <end position="271"/>
    </location>
</feature>
<dbReference type="Pfam" id="PF01408">
    <property type="entry name" value="GFO_IDH_MocA"/>
    <property type="match status" value="1"/>
</dbReference>
<dbReference type="Pfam" id="PF22725">
    <property type="entry name" value="GFO_IDH_MocA_C3"/>
    <property type="match status" value="1"/>
</dbReference>
<dbReference type="Gene3D" id="3.30.360.10">
    <property type="entry name" value="Dihydrodipicolinate Reductase, domain 2"/>
    <property type="match status" value="1"/>
</dbReference>
<proteinExistence type="inferred from homology"/>
<dbReference type="Proteomes" id="UP001600424">
    <property type="component" value="Unassembled WGS sequence"/>
</dbReference>
<evidence type="ECO:0000313" key="6">
    <source>
        <dbReference type="Proteomes" id="UP001600424"/>
    </source>
</evidence>
<dbReference type="Gene3D" id="3.40.50.720">
    <property type="entry name" value="NAD(P)-binding Rossmann-like Domain"/>
    <property type="match status" value="1"/>
</dbReference>
<reference evidence="5 6" key="1">
    <citation type="submission" date="2024-09" db="EMBL/GenBank/DDBJ databases">
        <title>The Natural Products Discovery Center: Release of the First 8490 Sequenced Strains for Exploring Actinobacteria Biosynthetic Diversity.</title>
        <authorList>
            <person name="Kalkreuter E."/>
            <person name="Kautsar S.A."/>
            <person name="Yang D."/>
            <person name="Bader C.D."/>
            <person name="Teijaro C.N."/>
            <person name="Fluegel L."/>
            <person name="Davis C.M."/>
            <person name="Simpson J.R."/>
            <person name="Lauterbach L."/>
            <person name="Steele A.D."/>
            <person name="Gui C."/>
            <person name="Meng S."/>
            <person name="Li G."/>
            <person name="Viehrig K."/>
            <person name="Ye F."/>
            <person name="Su P."/>
            <person name="Kiefer A.F."/>
            <person name="Nichols A."/>
            <person name="Cepeda A.J."/>
            <person name="Yan W."/>
            <person name="Fan B."/>
            <person name="Jiang Y."/>
            <person name="Adhikari A."/>
            <person name="Zheng C.-J."/>
            <person name="Schuster L."/>
            <person name="Cowan T.M."/>
            <person name="Smanski M.J."/>
            <person name="Chevrette M.G."/>
            <person name="De Carvalho L.P.S."/>
            <person name="Shen B."/>
        </authorList>
    </citation>
    <scope>NUCLEOTIDE SEQUENCE [LARGE SCALE GENOMIC DNA]</scope>
    <source>
        <strain evidence="5 6">NPDC056472</strain>
    </source>
</reference>
<organism evidence="5 6">
    <name type="scientific">Streptomyces wedmorensis</name>
    <dbReference type="NCBI Taxonomy" id="43759"/>
    <lineage>
        <taxon>Bacteria</taxon>
        <taxon>Bacillati</taxon>
        <taxon>Actinomycetota</taxon>
        <taxon>Actinomycetes</taxon>
        <taxon>Kitasatosporales</taxon>
        <taxon>Streptomycetaceae</taxon>
        <taxon>Streptomyces</taxon>
    </lineage>
</organism>
<protein>
    <submittedName>
        <fullName evidence="5">Gfo/Idh/MocA family protein</fullName>
    </submittedName>
</protein>
<dbReference type="InterPro" id="IPR051317">
    <property type="entry name" value="Gfo/Idh/MocA_oxidoreduct"/>
</dbReference>
<dbReference type="InterPro" id="IPR000683">
    <property type="entry name" value="Gfo/Idh/MocA-like_OxRdtase_N"/>
</dbReference>
<comment type="similarity">
    <text evidence="1">Belongs to the Gfo/Idh/MocA family.</text>
</comment>
<feature type="domain" description="Gfo/Idh/MocA-like oxidoreductase N-terminal" evidence="3">
    <location>
        <begin position="3"/>
        <end position="120"/>
    </location>
</feature>
<evidence type="ECO:0000259" key="3">
    <source>
        <dbReference type="Pfam" id="PF01408"/>
    </source>
</evidence>
<dbReference type="PANTHER" id="PTHR43708">
    <property type="entry name" value="CONSERVED EXPRESSED OXIDOREDUCTASE (EUROFUNG)"/>
    <property type="match status" value="1"/>
</dbReference>
<keyword evidence="2" id="KW-0560">Oxidoreductase</keyword>
<comment type="caution">
    <text evidence="5">The sequence shown here is derived from an EMBL/GenBank/DDBJ whole genome shotgun (WGS) entry which is preliminary data.</text>
</comment>
<evidence type="ECO:0000313" key="5">
    <source>
        <dbReference type="EMBL" id="MFE5981014.1"/>
    </source>
</evidence>
<dbReference type="EMBL" id="JBHTRV010000009">
    <property type="protein sequence ID" value="MFE5981014.1"/>
    <property type="molecule type" value="Genomic_DNA"/>
</dbReference>
<accession>A0ABW6IUP6</accession>
<gene>
    <name evidence="5" type="ORF">ACFQ63_15030</name>
</gene>
<dbReference type="InterPro" id="IPR036291">
    <property type="entry name" value="NAD(P)-bd_dom_sf"/>
</dbReference>